<keyword evidence="1" id="KW-0670">Pyruvate</keyword>
<dbReference type="EMBL" id="JAAGMA010000760">
    <property type="protein sequence ID" value="NEB12690.1"/>
    <property type="molecule type" value="Genomic_DNA"/>
</dbReference>
<comment type="caution">
    <text evidence="1">The sequence shown here is derived from an EMBL/GenBank/DDBJ whole genome shotgun (WGS) entry which is preliminary data.</text>
</comment>
<dbReference type="Proteomes" id="UP000470446">
    <property type="component" value="Unassembled WGS sequence"/>
</dbReference>
<sequence>MTAFARLHRPGEPLLLPCAWDHASALALAGRGFRAVG</sequence>
<dbReference type="GO" id="GO:0016829">
    <property type="term" value="F:lyase activity"/>
    <property type="evidence" value="ECO:0007669"/>
    <property type="project" value="UniProtKB-KW"/>
</dbReference>
<gene>
    <name evidence="1" type="ORF">G3I32_28290</name>
</gene>
<organism evidence="1 2">
    <name type="scientific">Streptomyces coelicoflavus</name>
    <dbReference type="NCBI Taxonomy" id="285562"/>
    <lineage>
        <taxon>Bacteria</taxon>
        <taxon>Bacillati</taxon>
        <taxon>Actinomycetota</taxon>
        <taxon>Actinomycetes</taxon>
        <taxon>Kitasatosporales</taxon>
        <taxon>Streptomycetaceae</taxon>
        <taxon>Streptomyces</taxon>
    </lineage>
</organism>
<dbReference type="SUPFAM" id="SSF51621">
    <property type="entry name" value="Phosphoenolpyruvate/pyruvate domain"/>
    <property type="match status" value="1"/>
</dbReference>
<evidence type="ECO:0000313" key="2">
    <source>
        <dbReference type="Proteomes" id="UP000470446"/>
    </source>
</evidence>
<accession>A0A7K3PRV2</accession>
<evidence type="ECO:0000313" key="1">
    <source>
        <dbReference type="EMBL" id="NEB12690.1"/>
    </source>
</evidence>
<feature type="non-terminal residue" evidence="1">
    <location>
        <position position="37"/>
    </location>
</feature>
<proteinExistence type="predicted"/>
<dbReference type="RefSeq" id="WP_338106050.1">
    <property type="nucleotide sequence ID" value="NZ_JAAGMA010000760.1"/>
</dbReference>
<reference evidence="1 2" key="1">
    <citation type="submission" date="2020-01" db="EMBL/GenBank/DDBJ databases">
        <title>Insect and environment-associated Actinomycetes.</title>
        <authorList>
            <person name="Currrie C."/>
            <person name="Chevrette M."/>
            <person name="Carlson C."/>
            <person name="Stubbendieck R."/>
            <person name="Wendt-Pienkowski E."/>
        </authorList>
    </citation>
    <scope>NUCLEOTIDE SEQUENCE [LARGE SCALE GENOMIC DNA]</scope>
    <source>
        <strain evidence="1 2">SID14163</strain>
    </source>
</reference>
<name>A0A7K3PRV2_9ACTN</name>
<keyword evidence="1" id="KW-0456">Lyase</keyword>
<dbReference type="InterPro" id="IPR015813">
    <property type="entry name" value="Pyrv/PenolPyrv_kinase-like_dom"/>
</dbReference>
<protein>
    <submittedName>
        <fullName evidence="1">Isocitrate lyase/phosphoenolpyruvate mutase family protein</fullName>
    </submittedName>
</protein>
<dbReference type="AlphaFoldDB" id="A0A7K3PRV2"/>